<dbReference type="Pfam" id="PF13585">
    <property type="entry name" value="CHU_C"/>
    <property type="match status" value="1"/>
</dbReference>
<evidence type="ECO:0000256" key="3">
    <source>
        <dbReference type="ARBA" id="ARBA00022837"/>
    </source>
</evidence>
<dbReference type="SMART" id="SM00237">
    <property type="entry name" value="Calx_beta"/>
    <property type="match status" value="1"/>
</dbReference>
<dbReference type="InterPro" id="IPR049804">
    <property type="entry name" value="Choice_anch_L"/>
</dbReference>
<dbReference type="InterPro" id="IPR026341">
    <property type="entry name" value="T9SS_type_B"/>
</dbReference>
<dbReference type="Pfam" id="PF13573">
    <property type="entry name" value="SprB"/>
    <property type="match status" value="1"/>
</dbReference>
<dbReference type="InterPro" id="IPR056541">
    <property type="entry name" value="Ig-like_POM152"/>
</dbReference>
<dbReference type="AlphaFoldDB" id="A0A5C6RN52"/>
<keyword evidence="3" id="KW-0106">Calcium</keyword>
<dbReference type="Pfam" id="PF03160">
    <property type="entry name" value="Calx-beta"/>
    <property type="match status" value="1"/>
</dbReference>
<dbReference type="GO" id="GO:0007154">
    <property type="term" value="P:cell communication"/>
    <property type="evidence" value="ECO:0007669"/>
    <property type="project" value="InterPro"/>
</dbReference>
<evidence type="ECO:0000313" key="5">
    <source>
        <dbReference type="EMBL" id="TXB63404.1"/>
    </source>
</evidence>
<dbReference type="Proteomes" id="UP000321580">
    <property type="component" value="Unassembled WGS sequence"/>
</dbReference>
<dbReference type="Pfam" id="PF24312">
    <property type="entry name" value="Ig-like_POM152"/>
    <property type="match status" value="1"/>
</dbReference>
<dbReference type="EMBL" id="VOOR01000016">
    <property type="protein sequence ID" value="TXB63404.1"/>
    <property type="molecule type" value="Genomic_DNA"/>
</dbReference>
<dbReference type="InterPro" id="IPR038081">
    <property type="entry name" value="CalX-like_sf"/>
</dbReference>
<dbReference type="NCBIfam" id="TIGR04131">
    <property type="entry name" value="Bac_Flav_CTERM"/>
    <property type="match status" value="1"/>
</dbReference>
<sequence>MHKRVVTHILIYVLLLLATAGYRYAPLVPAAPAPPPYGIATSNEYTVEELIRDIFVAGTCDNVSNIEAIGDTRGIGYFEDEQSTLDMSRGIILATGPIEHAAGPNEATDRSGNFNDSQGDPDLSLLATFDVRDAVGIAFDFVPLDSTVSFSYVFASEEYCEFAGSIYNDVFGFFVSGPGINGNFSNQAENVALIPGTNDFVSINNVNHQENESYYVHNELNEDLVICNTPPHPGAYLSLIEYDGFTVRLTAKLNLVPCETYRIRLVVSDVGDNFFDSAVFLEAGSFDLGGEVSVKTSPVGASALQPAEEGCGGAAIVFERPPGAPDEQPVSVNYIVHPSSTATAGEDFAPLPGYVTIPAGSSSVSVPVTVYNDGIPEPQEHISIWLDIPCACYADSTKVYLQDSPPLQLQLPDAYICEGGTGSLQAGYLSGTPPYTYAWSTGSNSPSIDIPGVAGNSYELTVTDACGNMAMDTAVSHLVAPPSAVLSGMADICAGDTAWLPLQLSGSPPWEIKYLLNGEEQPSLILDSHGDFPATLSGAYQLTEVFDAGCRGEAEGSANVIVREIRAVGNTTDVSCFGAEDGRISVVLEGGSPPYDYFWLDLPAPTLERQGLTAGDYVLAVADAGGCQQEFTFSIGSPAPIQGLQPDCERLENTGELAFSILGGSPPFEIFVDGQLMALESLPNLLQAGQAYHIRIADSRGCTFSEEMAWPAGAADYLSLPSKITIKLGEMDTLRPLIGYPLALIDEAAWLPATGLSCTDCMEPVLQIIESRHYTFTMTDIYGCQVSADVFIEVDERISTFVPTAFSPNGDQVNDLLTVFANDFQVAQVLQFQVFDRWGGMMYEARDFPPNSQRIGWDGTFRGSPMNEGVYTYVAKLLLSNGNERILGGHCILMR</sequence>
<keyword evidence="1" id="KW-0732">Signal</keyword>
<evidence type="ECO:0000313" key="6">
    <source>
        <dbReference type="Proteomes" id="UP000321580"/>
    </source>
</evidence>
<reference evidence="5 6" key="1">
    <citation type="submission" date="2019-08" db="EMBL/GenBank/DDBJ databases">
        <title>Genome of Phaeodactylibacter luteus.</title>
        <authorList>
            <person name="Bowman J.P."/>
        </authorList>
    </citation>
    <scope>NUCLEOTIDE SEQUENCE [LARGE SCALE GENOMIC DNA]</scope>
    <source>
        <strain evidence="5 6">KCTC 42180</strain>
    </source>
</reference>
<dbReference type="OrthoDB" id="9765926at2"/>
<dbReference type="RefSeq" id="WP_147167228.1">
    <property type="nucleotide sequence ID" value="NZ_VOOR01000016.1"/>
</dbReference>
<evidence type="ECO:0000256" key="2">
    <source>
        <dbReference type="ARBA" id="ARBA00022737"/>
    </source>
</evidence>
<dbReference type="InterPro" id="IPR025667">
    <property type="entry name" value="SprB_repeat"/>
</dbReference>
<proteinExistence type="predicted"/>
<protein>
    <submittedName>
        <fullName evidence="5">T9SS type B sorting domain-containing protein</fullName>
    </submittedName>
</protein>
<gene>
    <name evidence="5" type="ORF">FRY97_09540</name>
</gene>
<dbReference type="Gene3D" id="2.60.40.2030">
    <property type="match status" value="1"/>
</dbReference>
<organism evidence="5 6">
    <name type="scientific">Phaeodactylibacter luteus</name>
    <dbReference type="NCBI Taxonomy" id="1564516"/>
    <lineage>
        <taxon>Bacteria</taxon>
        <taxon>Pseudomonadati</taxon>
        <taxon>Bacteroidota</taxon>
        <taxon>Saprospiria</taxon>
        <taxon>Saprospirales</taxon>
        <taxon>Haliscomenobacteraceae</taxon>
        <taxon>Phaeodactylibacter</taxon>
    </lineage>
</organism>
<dbReference type="InterPro" id="IPR003644">
    <property type="entry name" value="Calx_beta"/>
</dbReference>
<comment type="caution">
    <text evidence="5">The sequence shown here is derived from an EMBL/GenBank/DDBJ whole genome shotgun (WGS) entry which is preliminary data.</text>
</comment>
<dbReference type="NCBIfam" id="NF038133">
    <property type="entry name" value="choice_anch_L"/>
    <property type="match status" value="1"/>
</dbReference>
<keyword evidence="6" id="KW-1185">Reference proteome</keyword>
<evidence type="ECO:0000259" key="4">
    <source>
        <dbReference type="SMART" id="SM00237"/>
    </source>
</evidence>
<accession>A0A5C6RN52</accession>
<keyword evidence="2" id="KW-0677">Repeat</keyword>
<dbReference type="SUPFAM" id="SSF141072">
    <property type="entry name" value="CalX-like"/>
    <property type="match status" value="1"/>
</dbReference>
<evidence type="ECO:0000256" key="1">
    <source>
        <dbReference type="ARBA" id="ARBA00022729"/>
    </source>
</evidence>
<feature type="domain" description="Calx-beta" evidence="4">
    <location>
        <begin position="289"/>
        <end position="387"/>
    </location>
</feature>
<name>A0A5C6RN52_9BACT</name>
<dbReference type="GO" id="GO:0016020">
    <property type="term" value="C:membrane"/>
    <property type="evidence" value="ECO:0007669"/>
    <property type="project" value="InterPro"/>
</dbReference>